<name>A0A163LH80_9BACL</name>
<feature type="region of interest" description="Disordered" evidence="2">
    <location>
        <begin position="529"/>
        <end position="554"/>
    </location>
</feature>
<protein>
    <recommendedName>
        <fullName evidence="3">Large polyvalent protein associated domain-containing protein</fullName>
    </recommendedName>
</protein>
<feature type="domain" description="Large polyvalent protein associated" evidence="3">
    <location>
        <begin position="1204"/>
        <end position="1388"/>
    </location>
</feature>
<gene>
    <name evidence="4" type="ORF">AWU65_20450</name>
</gene>
<evidence type="ECO:0000313" key="5">
    <source>
        <dbReference type="Proteomes" id="UP000076796"/>
    </source>
</evidence>
<keyword evidence="5" id="KW-1185">Reference proteome</keyword>
<keyword evidence="1" id="KW-0175">Coiled coil</keyword>
<dbReference type="InterPro" id="IPR040561">
    <property type="entry name" value="LPD38"/>
</dbReference>
<reference evidence="4" key="1">
    <citation type="journal article" date="2016" name="Genome Announc.">
        <title>Draft genomes of two strains of Paenibacillus glucanolyticus with capability to degrade lignocellulose.</title>
        <authorList>
            <person name="Mathews S.L."/>
            <person name="Pawlak J."/>
            <person name="Grunden A.M."/>
        </authorList>
    </citation>
    <scope>NUCLEOTIDE SEQUENCE [LARGE SCALE GENOMIC DNA]</scope>
    <source>
        <strain evidence="4">SLM1</strain>
    </source>
</reference>
<dbReference type="Pfam" id="PF18857">
    <property type="entry name" value="LPD38"/>
    <property type="match status" value="1"/>
</dbReference>
<evidence type="ECO:0000256" key="2">
    <source>
        <dbReference type="SAM" id="MobiDB-lite"/>
    </source>
</evidence>
<feature type="coiled-coil region" evidence="1">
    <location>
        <begin position="374"/>
        <end position="401"/>
    </location>
</feature>
<sequence>MASQFDSIRNRRRQGEEAKQRVLDRVYSPKIEDQKSSTSVFDAIRNRSLESEIPESAVSTLDIKPSDLNPLNSSLTRGVFGDKAAQTTWEQNSGMKFAPVQGPPVPPQLSEYEKGLQEIQAKRPEGFWGGVYDFTVSPFAKANNWLWYGNPAGQFTTRAVGAGGSMVLGSPSARPATTGNPTADRAADIAGTIGGVAGLAFNPAAAGVKGQNLVSGPLEVARKVMGTNAGQKIQRAASGAINSAAPRMSVATADRLARTGMEGAITGGIGGVAAGLVQGQDSGGEIVRNAALGVGLGAVGDMAIGSLSNLFKRNGIPEKEVAEILALPEPRSQTRMRGAEARSQNTYGADPIVNPYSFDLPEASPGLRSQMVNAQTGRAEVKQINQTLSELESQYEQRVIEEYKYLKESRDSRKGVEQGALKRDAAGEVVGRTGRMSNNPLWYQEFYKANGKVPSNKDLYQLARDRVDNGFQDESGFVHSWKQEVGYDEQLQAYQGVKDNLQSSLRGIDPALNVTEGPIVAERLKDLRREGTPTKPKRAVQETAPTGSKGNIDTSDIPEFLLRRQAAKRTTAPAEPTPVKVDPNADPILRPGQFEENSGLGISAFAKTKPYESLSNDTRSQLVTRLDREPVNLAGAADRLYTNLVDDLHPLNQFDKLVEDVLEKPLSAAESIHKRALATRGSDMTARQIVTDALVDSDGKVVGESLKEILSGLPKTVRGGVDSSTKSQIRKVSSDIYVDFEDYLINKHAVTRADRGEMVFDQKLNWTPEYGAQKAAEYEAMFPEFKETAERLYAFNKQMVNSWLVDTGIISPGQAKAWFDANPYYVPNKRYFTPLEKRSGGTGRAKKGFGNQSVPVKKYEKAGSQRKIISPIEAIIENVDSFVKTAKRNQVMQQAVKHIEKDPEAFADYLEIVKQPERVDDLTKLSLDGDGLDEVLARFSDDFDKAMRKTALDKDNIVRVLIDGEQTHLKVNDPQLLEAITALGPKAGNLVMDAIGWVTNKMKTLTTGANPVFSITRNLFRDIPHAYVASKTTNNPLRFVADMADAAFQIMRDGELYKQYKRIGGGHSSSIAANRNLLAQSKRSVLPKSLLKDLGPRLFYGLENAMNAVESAPRLAEFKRASKSGLSDDLRSALFEAQDLTVNFKRRGKMIHELDKIFPYMNAAIQGVDQIARLYKNNPVKAITKAFLALTVPGAVMYAVNHDDSNYQKVSNRIKDNFLLIPKGDGTFFRIAKPMELGTLFIDLPERLMQKFAKDDPAAFRDFAEQLRTRFVPPGISGALKEGGFTDRMLGAMGDTILGPIADLAANQTFSGAPIVPGYLENLSPGLQADTKTTDIARWIGDKTYGTPFEQSPKKLDYLVKQYTGVLGQLGQPLLSPGGDVGSTLTQQITADPVFSNDISTEFYRYKEKLDQAYTDRDLREVPAWYSDPLRKEMGRLSKSMSEVRKEIRAVQEDKSLGNKTKRDKLRELQEKINTIAERGNEFARGKVPYK</sequence>
<evidence type="ECO:0000259" key="3">
    <source>
        <dbReference type="Pfam" id="PF18857"/>
    </source>
</evidence>
<evidence type="ECO:0000313" key="4">
    <source>
        <dbReference type="EMBL" id="KZS48129.1"/>
    </source>
</evidence>
<feature type="coiled-coil region" evidence="1">
    <location>
        <begin position="1434"/>
        <end position="1479"/>
    </location>
</feature>
<accession>A0A163LH80</accession>
<organism evidence="4 5">
    <name type="scientific">Paenibacillus glucanolyticus</name>
    <dbReference type="NCBI Taxonomy" id="59843"/>
    <lineage>
        <taxon>Bacteria</taxon>
        <taxon>Bacillati</taxon>
        <taxon>Bacillota</taxon>
        <taxon>Bacilli</taxon>
        <taxon>Bacillales</taxon>
        <taxon>Paenibacillaceae</taxon>
        <taxon>Paenibacillus</taxon>
    </lineage>
</organism>
<feature type="region of interest" description="Disordered" evidence="2">
    <location>
        <begin position="332"/>
        <end position="353"/>
    </location>
</feature>
<feature type="region of interest" description="Disordered" evidence="2">
    <location>
        <begin position="1"/>
        <end position="21"/>
    </location>
</feature>
<feature type="compositionally biased region" description="Polar residues" evidence="2">
    <location>
        <begin position="543"/>
        <end position="554"/>
    </location>
</feature>
<evidence type="ECO:0000256" key="1">
    <source>
        <dbReference type="SAM" id="Coils"/>
    </source>
</evidence>
<dbReference type="Proteomes" id="UP000076796">
    <property type="component" value="Unassembled WGS sequence"/>
</dbReference>
<proteinExistence type="predicted"/>
<dbReference type="EMBL" id="LWMH01000001">
    <property type="protein sequence ID" value="KZS48129.1"/>
    <property type="molecule type" value="Genomic_DNA"/>
</dbReference>
<comment type="caution">
    <text evidence="4">The sequence shown here is derived from an EMBL/GenBank/DDBJ whole genome shotgun (WGS) entry which is preliminary data.</text>
</comment>